<gene>
    <name evidence="1" type="ORF">PENTCL1PPCAC_9440</name>
</gene>
<sequence>PPLTNYEIPSGAPGPASCCLQLPNFRQYLAIPTGSERRTARCLSQYGIRAARRATVGPLQHRGLPLARQDHGLDRIRPRDQRSKITVLSPPYMCCFVSPSLNYRVPIASFD</sequence>
<protein>
    <submittedName>
        <fullName evidence="1">Uncharacterized protein</fullName>
    </submittedName>
</protein>
<feature type="non-terminal residue" evidence="1">
    <location>
        <position position="111"/>
    </location>
</feature>
<organism evidence="1 2">
    <name type="scientific">Pristionchus entomophagus</name>
    <dbReference type="NCBI Taxonomy" id="358040"/>
    <lineage>
        <taxon>Eukaryota</taxon>
        <taxon>Metazoa</taxon>
        <taxon>Ecdysozoa</taxon>
        <taxon>Nematoda</taxon>
        <taxon>Chromadorea</taxon>
        <taxon>Rhabditida</taxon>
        <taxon>Rhabditina</taxon>
        <taxon>Diplogasteromorpha</taxon>
        <taxon>Diplogasteroidea</taxon>
        <taxon>Neodiplogasteridae</taxon>
        <taxon>Pristionchus</taxon>
    </lineage>
</organism>
<feature type="non-terminal residue" evidence="1">
    <location>
        <position position="1"/>
    </location>
</feature>
<dbReference type="EMBL" id="BTSX01000003">
    <property type="protein sequence ID" value="GMS87265.1"/>
    <property type="molecule type" value="Genomic_DNA"/>
</dbReference>
<evidence type="ECO:0000313" key="1">
    <source>
        <dbReference type="EMBL" id="GMS87265.1"/>
    </source>
</evidence>
<accession>A0AAV5SWZ8</accession>
<dbReference type="Proteomes" id="UP001432027">
    <property type="component" value="Unassembled WGS sequence"/>
</dbReference>
<evidence type="ECO:0000313" key="2">
    <source>
        <dbReference type="Proteomes" id="UP001432027"/>
    </source>
</evidence>
<proteinExistence type="predicted"/>
<name>A0AAV5SWZ8_9BILA</name>
<dbReference type="AlphaFoldDB" id="A0AAV5SWZ8"/>
<comment type="caution">
    <text evidence="1">The sequence shown here is derived from an EMBL/GenBank/DDBJ whole genome shotgun (WGS) entry which is preliminary data.</text>
</comment>
<reference evidence="1" key="1">
    <citation type="submission" date="2023-10" db="EMBL/GenBank/DDBJ databases">
        <title>Genome assembly of Pristionchus species.</title>
        <authorList>
            <person name="Yoshida K."/>
            <person name="Sommer R.J."/>
        </authorList>
    </citation>
    <scope>NUCLEOTIDE SEQUENCE</scope>
    <source>
        <strain evidence="1">RS0144</strain>
    </source>
</reference>
<keyword evidence="2" id="KW-1185">Reference proteome</keyword>